<organism evidence="1 2">
    <name type="scientific">Racocetra persica</name>
    <dbReference type="NCBI Taxonomy" id="160502"/>
    <lineage>
        <taxon>Eukaryota</taxon>
        <taxon>Fungi</taxon>
        <taxon>Fungi incertae sedis</taxon>
        <taxon>Mucoromycota</taxon>
        <taxon>Glomeromycotina</taxon>
        <taxon>Glomeromycetes</taxon>
        <taxon>Diversisporales</taxon>
        <taxon>Gigasporaceae</taxon>
        <taxon>Racocetra</taxon>
    </lineage>
</organism>
<gene>
    <name evidence="1" type="ORF">RPERSI_LOCUS23380</name>
</gene>
<accession>A0ACA9RXB6</accession>
<dbReference type="Proteomes" id="UP000789920">
    <property type="component" value="Unassembled WGS sequence"/>
</dbReference>
<evidence type="ECO:0000313" key="2">
    <source>
        <dbReference type="Proteomes" id="UP000789920"/>
    </source>
</evidence>
<name>A0ACA9RXB6_9GLOM</name>
<comment type="caution">
    <text evidence="1">The sequence shown here is derived from an EMBL/GenBank/DDBJ whole genome shotgun (WGS) entry which is preliminary data.</text>
</comment>
<dbReference type="EMBL" id="CAJVQC010072778">
    <property type="protein sequence ID" value="CAG8811741.1"/>
    <property type="molecule type" value="Genomic_DNA"/>
</dbReference>
<protein>
    <submittedName>
        <fullName evidence="1">23374_t:CDS:1</fullName>
    </submittedName>
</protein>
<reference evidence="1" key="1">
    <citation type="submission" date="2021-06" db="EMBL/GenBank/DDBJ databases">
        <authorList>
            <person name="Kallberg Y."/>
            <person name="Tangrot J."/>
            <person name="Rosling A."/>
        </authorList>
    </citation>
    <scope>NUCLEOTIDE SEQUENCE</scope>
    <source>
        <strain evidence="1">MA461A</strain>
    </source>
</reference>
<feature type="non-terminal residue" evidence="1">
    <location>
        <position position="164"/>
    </location>
</feature>
<evidence type="ECO:0000313" key="1">
    <source>
        <dbReference type="EMBL" id="CAG8811741.1"/>
    </source>
</evidence>
<keyword evidence="2" id="KW-1185">Reference proteome</keyword>
<sequence length="164" mass="17632">LSSTASRDVINNHFAMLTSCFNKKISSDLTIQSSNPSIIRDVSFGSFNCYIGKFGPSDAAGLANLPEVINVERDRAYRINAVLASGPPTTTAPVVSSKTPINLDRIDQQHRPLNGKYTYPKSAGSKVNVYLVDTGVNVNNTEFGGRAKLGPVFCEGCPNIDDYG</sequence>
<feature type="non-terminal residue" evidence="1">
    <location>
        <position position="1"/>
    </location>
</feature>
<proteinExistence type="predicted"/>